<dbReference type="AlphaFoldDB" id="A0A368GNG5"/>
<dbReference type="Gene3D" id="1.20.1070.10">
    <property type="entry name" value="Rhodopsin 7-helix transmembrane proteins"/>
    <property type="match status" value="1"/>
</dbReference>
<keyword evidence="2 5" id="KW-0812">Transmembrane</keyword>
<gene>
    <name evidence="7" type="ORF">ANCCAN_09360</name>
</gene>
<evidence type="ECO:0000313" key="7">
    <source>
        <dbReference type="EMBL" id="RCN44610.1"/>
    </source>
</evidence>
<evidence type="ECO:0000256" key="1">
    <source>
        <dbReference type="ARBA" id="ARBA00004370"/>
    </source>
</evidence>
<evidence type="ECO:0000256" key="2">
    <source>
        <dbReference type="ARBA" id="ARBA00022692"/>
    </source>
</evidence>
<feature type="transmembrane region" description="Helical" evidence="5">
    <location>
        <begin position="107"/>
        <end position="127"/>
    </location>
</feature>
<feature type="transmembrane region" description="Helical" evidence="5">
    <location>
        <begin position="74"/>
        <end position="101"/>
    </location>
</feature>
<keyword evidence="4 5" id="KW-0472">Membrane</keyword>
<comment type="caution">
    <text evidence="7">The sequence shown here is derived from an EMBL/GenBank/DDBJ whole genome shotgun (WGS) entry which is preliminary data.</text>
</comment>
<organism evidence="7 8">
    <name type="scientific">Ancylostoma caninum</name>
    <name type="common">Dog hookworm</name>
    <dbReference type="NCBI Taxonomy" id="29170"/>
    <lineage>
        <taxon>Eukaryota</taxon>
        <taxon>Metazoa</taxon>
        <taxon>Ecdysozoa</taxon>
        <taxon>Nematoda</taxon>
        <taxon>Chromadorea</taxon>
        <taxon>Rhabditida</taxon>
        <taxon>Rhabditina</taxon>
        <taxon>Rhabditomorpha</taxon>
        <taxon>Strongyloidea</taxon>
        <taxon>Ancylostomatidae</taxon>
        <taxon>Ancylostomatinae</taxon>
        <taxon>Ancylostoma</taxon>
    </lineage>
</organism>
<proteinExistence type="predicted"/>
<dbReference type="InterPro" id="IPR017452">
    <property type="entry name" value="GPCR_Rhodpsn_7TM"/>
</dbReference>
<comment type="subcellular location">
    <subcellularLocation>
        <location evidence="1">Membrane</location>
    </subcellularLocation>
</comment>
<evidence type="ECO:0000256" key="4">
    <source>
        <dbReference type="ARBA" id="ARBA00023136"/>
    </source>
</evidence>
<dbReference type="EMBL" id="JOJR01000124">
    <property type="protein sequence ID" value="RCN44610.1"/>
    <property type="molecule type" value="Genomic_DNA"/>
</dbReference>
<evidence type="ECO:0000259" key="6">
    <source>
        <dbReference type="PROSITE" id="PS50262"/>
    </source>
</evidence>
<dbReference type="OrthoDB" id="5876466at2759"/>
<feature type="transmembrane region" description="Helical" evidence="5">
    <location>
        <begin position="148"/>
        <end position="168"/>
    </location>
</feature>
<name>A0A368GNG5_ANCCA</name>
<dbReference type="Proteomes" id="UP000252519">
    <property type="component" value="Unassembled WGS sequence"/>
</dbReference>
<dbReference type="GO" id="GO:0016020">
    <property type="term" value="C:membrane"/>
    <property type="evidence" value="ECO:0007669"/>
    <property type="project" value="UniProtKB-SubCell"/>
</dbReference>
<reference evidence="7 8" key="1">
    <citation type="submission" date="2014-10" db="EMBL/GenBank/DDBJ databases">
        <title>Draft genome of the hookworm Ancylostoma caninum.</title>
        <authorList>
            <person name="Mitreva M."/>
        </authorList>
    </citation>
    <scope>NUCLEOTIDE SEQUENCE [LARGE SCALE GENOMIC DNA]</scope>
    <source>
        <strain evidence="7 8">Baltimore</strain>
    </source>
</reference>
<evidence type="ECO:0000313" key="8">
    <source>
        <dbReference type="Proteomes" id="UP000252519"/>
    </source>
</evidence>
<accession>A0A368GNG5</accession>
<protein>
    <recommendedName>
        <fullName evidence="6">G-protein coupled receptors family 1 profile domain-containing protein</fullName>
    </recommendedName>
</protein>
<keyword evidence="3 5" id="KW-1133">Transmembrane helix</keyword>
<feature type="domain" description="G-protein coupled receptors family 1 profile" evidence="6">
    <location>
        <begin position="1"/>
        <end position="101"/>
    </location>
</feature>
<feature type="transmembrane region" description="Helical" evidence="5">
    <location>
        <begin position="32"/>
        <end position="54"/>
    </location>
</feature>
<sequence length="201" mass="23915">MSPLVHTAIAFDRFVCVKFPMWYRPAIAKRQYLLPLLVVVAVFIFLPIGFYLAYWRRHDTVKFYCGRRASFGQVYSMMIYTFLVFGYFLSFMANMFTFLMIRTSNRYDFVEFQLFYLFFFYIGRLRTTCNFTRIHLLSMDRCRQNKSFVRTLKIATAASFVSFLLISIPNTSSFVDTVFRIRVESQLQGDFFEKKSTFGRA</sequence>
<evidence type="ECO:0000256" key="5">
    <source>
        <dbReference type="SAM" id="Phobius"/>
    </source>
</evidence>
<dbReference type="PROSITE" id="PS50262">
    <property type="entry name" value="G_PROTEIN_RECEP_F1_2"/>
    <property type="match status" value="1"/>
</dbReference>
<evidence type="ECO:0000256" key="3">
    <source>
        <dbReference type="ARBA" id="ARBA00022989"/>
    </source>
</evidence>
<keyword evidence="8" id="KW-1185">Reference proteome</keyword>